<feature type="transmembrane region" description="Helical" evidence="6">
    <location>
        <begin position="230"/>
        <end position="251"/>
    </location>
</feature>
<comment type="subcellular location">
    <subcellularLocation>
        <location evidence="1">Cell membrane</location>
        <topology evidence="1">Multi-pass membrane protein</topology>
    </subcellularLocation>
</comment>
<keyword evidence="3 6" id="KW-0812">Transmembrane</keyword>
<protein>
    <submittedName>
        <fullName evidence="8">Diguanylate cyclase (GGDEF)-like protein</fullName>
    </submittedName>
</protein>
<keyword evidence="9" id="KW-1185">Reference proteome</keyword>
<evidence type="ECO:0000256" key="4">
    <source>
        <dbReference type="ARBA" id="ARBA00022989"/>
    </source>
</evidence>
<evidence type="ECO:0000256" key="5">
    <source>
        <dbReference type="ARBA" id="ARBA00023136"/>
    </source>
</evidence>
<dbReference type="PANTHER" id="PTHR44757:SF2">
    <property type="entry name" value="BIOFILM ARCHITECTURE MAINTENANCE PROTEIN MBAA"/>
    <property type="match status" value="1"/>
</dbReference>
<dbReference type="InterPro" id="IPR007895">
    <property type="entry name" value="MASE1"/>
</dbReference>
<comment type="caution">
    <text evidence="8">The sequence shown here is derived from an EMBL/GenBank/DDBJ whole genome shotgun (WGS) entry which is preliminary data.</text>
</comment>
<feature type="domain" description="GGDEF" evidence="7">
    <location>
        <begin position="347"/>
        <end position="481"/>
    </location>
</feature>
<dbReference type="Proteomes" id="UP000295493">
    <property type="component" value="Unassembled WGS sequence"/>
</dbReference>
<sequence length="492" mass="53267">MLLASFCFVLTQANFLFLWLMPDGSGSPFWVPIWFSNGIAPLLVRKFGKAAMAGIIIASYTTETFVMDMPVMNAAVIALANGLQAGLVYRLLVRLTGPDLRIGDSPGAVVRFLAVTLIVSVGISSPIGTLAFEGWHSPQSLITWTRWTLGDMTAFVIVTPFCRFLLSRETTPLSRSLGEISLALALAVLVFCDWSRTIGLPFLPISFVLFPAITLLAVHAGRRATATVTFGVGLIAAGMTAAGFGPFAAWAEPSINIFLLQGFLIALGVSGLLLAALTHDRGVAHKRVQATLRYLDRLVDERTEELHQANQRLHRVICYDGLTKCYSRQGFIETVEALPDGGEPDRGNRYLLYIDLDGFKAVNDTHGHRQGDALLAELAERFLLVSGKHAVVARIGGDEFVVASEHLFSRQEATALAARLIGACRHTRNLRDSPVEISASIGITVLNIREAGSITELLDRADTAMYSAKRSGRGSIRWVDEGPAGDLSAAMI</sequence>
<dbReference type="Pfam" id="PF00990">
    <property type="entry name" value="GGDEF"/>
    <property type="match status" value="1"/>
</dbReference>
<keyword evidence="2" id="KW-1003">Cell membrane</keyword>
<dbReference type="SMART" id="SM00267">
    <property type="entry name" value="GGDEF"/>
    <property type="match status" value="1"/>
</dbReference>
<evidence type="ECO:0000313" key="9">
    <source>
        <dbReference type="Proteomes" id="UP000295493"/>
    </source>
</evidence>
<evidence type="ECO:0000313" key="8">
    <source>
        <dbReference type="EMBL" id="TDN80302.1"/>
    </source>
</evidence>
<organism evidence="8 9">
    <name type="scientific">Stakelama pacifica</name>
    <dbReference type="NCBI Taxonomy" id="517720"/>
    <lineage>
        <taxon>Bacteria</taxon>
        <taxon>Pseudomonadati</taxon>
        <taxon>Pseudomonadota</taxon>
        <taxon>Alphaproteobacteria</taxon>
        <taxon>Sphingomonadales</taxon>
        <taxon>Sphingomonadaceae</taxon>
        <taxon>Stakelama</taxon>
    </lineage>
</organism>
<evidence type="ECO:0000256" key="6">
    <source>
        <dbReference type="SAM" id="Phobius"/>
    </source>
</evidence>
<reference evidence="8 9" key="1">
    <citation type="submission" date="2019-03" db="EMBL/GenBank/DDBJ databases">
        <title>Genomic Encyclopedia of Type Strains, Phase IV (KMG-IV): sequencing the most valuable type-strain genomes for metagenomic binning, comparative biology and taxonomic classification.</title>
        <authorList>
            <person name="Goeker M."/>
        </authorList>
    </citation>
    <scope>NUCLEOTIDE SEQUENCE [LARGE SCALE GENOMIC DNA]</scope>
    <source>
        <strain evidence="8 9">DSM 25059</strain>
    </source>
</reference>
<dbReference type="InterPro" id="IPR000160">
    <property type="entry name" value="GGDEF_dom"/>
</dbReference>
<dbReference type="InterPro" id="IPR029787">
    <property type="entry name" value="Nucleotide_cyclase"/>
</dbReference>
<dbReference type="GO" id="GO:0005886">
    <property type="term" value="C:plasma membrane"/>
    <property type="evidence" value="ECO:0007669"/>
    <property type="project" value="UniProtKB-SubCell"/>
</dbReference>
<dbReference type="PANTHER" id="PTHR44757">
    <property type="entry name" value="DIGUANYLATE CYCLASE DGCP"/>
    <property type="match status" value="1"/>
</dbReference>
<gene>
    <name evidence="8" type="ORF">EV664_11096</name>
</gene>
<dbReference type="InterPro" id="IPR043128">
    <property type="entry name" value="Rev_trsase/Diguanyl_cyclase"/>
</dbReference>
<evidence type="ECO:0000256" key="1">
    <source>
        <dbReference type="ARBA" id="ARBA00004651"/>
    </source>
</evidence>
<feature type="transmembrane region" description="Helical" evidence="6">
    <location>
        <begin position="198"/>
        <end position="218"/>
    </location>
</feature>
<feature type="transmembrane region" description="Helical" evidence="6">
    <location>
        <begin position="173"/>
        <end position="192"/>
    </location>
</feature>
<feature type="transmembrane region" description="Helical" evidence="6">
    <location>
        <begin position="257"/>
        <end position="277"/>
    </location>
</feature>
<evidence type="ECO:0000259" key="7">
    <source>
        <dbReference type="PROSITE" id="PS50887"/>
    </source>
</evidence>
<keyword evidence="5 6" id="KW-0472">Membrane</keyword>
<feature type="transmembrane region" description="Helical" evidence="6">
    <location>
        <begin position="71"/>
        <end position="92"/>
    </location>
</feature>
<dbReference type="NCBIfam" id="TIGR00254">
    <property type="entry name" value="GGDEF"/>
    <property type="match status" value="1"/>
</dbReference>
<dbReference type="EMBL" id="SNWD01000010">
    <property type="protein sequence ID" value="TDN80302.1"/>
    <property type="molecule type" value="Genomic_DNA"/>
</dbReference>
<dbReference type="Pfam" id="PF05231">
    <property type="entry name" value="MASE1"/>
    <property type="match status" value="1"/>
</dbReference>
<dbReference type="InterPro" id="IPR052155">
    <property type="entry name" value="Biofilm_reg_signaling"/>
</dbReference>
<dbReference type="SUPFAM" id="SSF55073">
    <property type="entry name" value="Nucleotide cyclase"/>
    <property type="match status" value="1"/>
</dbReference>
<dbReference type="AlphaFoldDB" id="A0A4R6FG72"/>
<dbReference type="PROSITE" id="PS50887">
    <property type="entry name" value="GGDEF"/>
    <property type="match status" value="1"/>
</dbReference>
<keyword evidence="4 6" id="KW-1133">Transmembrane helix</keyword>
<accession>A0A4R6FG72</accession>
<name>A0A4R6FG72_9SPHN</name>
<evidence type="ECO:0000256" key="2">
    <source>
        <dbReference type="ARBA" id="ARBA00022475"/>
    </source>
</evidence>
<feature type="transmembrane region" description="Helical" evidence="6">
    <location>
        <begin position="144"/>
        <end position="166"/>
    </location>
</feature>
<evidence type="ECO:0000256" key="3">
    <source>
        <dbReference type="ARBA" id="ARBA00022692"/>
    </source>
</evidence>
<dbReference type="CDD" id="cd01949">
    <property type="entry name" value="GGDEF"/>
    <property type="match status" value="1"/>
</dbReference>
<feature type="transmembrane region" description="Helical" evidence="6">
    <location>
        <begin position="112"/>
        <end position="132"/>
    </location>
</feature>
<dbReference type="Gene3D" id="3.30.70.270">
    <property type="match status" value="1"/>
</dbReference>
<proteinExistence type="predicted"/>